<sequence length="96" mass="11472">METERVIAWSTSHGYCEEPINGGLYANEVGKGIEFEDYNNYKNIGCNFCDTHNFNYYWWNMGEENEATLNEILDPEDWEQTQLLNTYIDWEYYDSL</sequence>
<name>A0A9N9DPX6_9GLOM</name>
<organism evidence="1 2">
    <name type="scientific">Dentiscutata erythropus</name>
    <dbReference type="NCBI Taxonomy" id="1348616"/>
    <lineage>
        <taxon>Eukaryota</taxon>
        <taxon>Fungi</taxon>
        <taxon>Fungi incertae sedis</taxon>
        <taxon>Mucoromycota</taxon>
        <taxon>Glomeromycotina</taxon>
        <taxon>Glomeromycetes</taxon>
        <taxon>Diversisporales</taxon>
        <taxon>Gigasporaceae</taxon>
        <taxon>Dentiscutata</taxon>
    </lineage>
</organism>
<accession>A0A9N9DPX6</accession>
<dbReference type="Proteomes" id="UP000789405">
    <property type="component" value="Unassembled WGS sequence"/>
</dbReference>
<protein>
    <submittedName>
        <fullName evidence="1">4426_t:CDS:1</fullName>
    </submittedName>
</protein>
<comment type="caution">
    <text evidence="1">The sequence shown here is derived from an EMBL/GenBank/DDBJ whole genome shotgun (WGS) entry which is preliminary data.</text>
</comment>
<reference evidence="1" key="1">
    <citation type="submission" date="2021-06" db="EMBL/GenBank/DDBJ databases">
        <authorList>
            <person name="Kallberg Y."/>
            <person name="Tangrot J."/>
            <person name="Rosling A."/>
        </authorList>
    </citation>
    <scope>NUCLEOTIDE SEQUENCE</scope>
    <source>
        <strain evidence="1">MA453B</strain>
    </source>
</reference>
<dbReference type="EMBL" id="CAJVPY010005470">
    <property type="protein sequence ID" value="CAG8643772.1"/>
    <property type="molecule type" value="Genomic_DNA"/>
</dbReference>
<proteinExistence type="predicted"/>
<dbReference type="AlphaFoldDB" id="A0A9N9DPX6"/>
<evidence type="ECO:0000313" key="1">
    <source>
        <dbReference type="EMBL" id="CAG8643772.1"/>
    </source>
</evidence>
<gene>
    <name evidence="1" type="ORF">DERYTH_LOCUS9805</name>
</gene>
<keyword evidence="2" id="KW-1185">Reference proteome</keyword>
<evidence type="ECO:0000313" key="2">
    <source>
        <dbReference type="Proteomes" id="UP000789405"/>
    </source>
</evidence>